<evidence type="ECO:0000259" key="6">
    <source>
        <dbReference type="PROSITE" id="PS51698"/>
    </source>
</evidence>
<proteinExistence type="predicted"/>
<evidence type="ECO:0000313" key="7">
    <source>
        <dbReference type="EMBL" id="PSR91021.1"/>
    </source>
</evidence>
<dbReference type="InterPro" id="IPR016024">
    <property type="entry name" value="ARM-type_fold"/>
</dbReference>
<evidence type="ECO:0000256" key="4">
    <source>
        <dbReference type="ARBA" id="ARBA00022786"/>
    </source>
</evidence>
<name>A0A2R6PGL5_ACTCC</name>
<dbReference type="PROSITE" id="PS51698">
    <property type="entry name" value="U_BOX"/>
    <property type="match status" value="1"/>
</dbReference>
<comment type="catalytic activity">
    <reaction evidence="1 5">
        <text>S-ubiquitinyl-[E2 ubiquitin-conjugating enzyme]-L-cysteine + [acceptor protein]-L-lysine = [E2 ubiquitin-conjugating enzyme]-L-cysteine + N(6)-ubiquitinyl-[acceptor protein]-L-lysine.</text>
        <dbReference type="EC" id="2.3.2.27"/>
    </reaction>
</comment>
<dbReference type="Proteomes" id="UP000241394">
    <property type="component" value="Chromosome LG25"/>
</dbReference>
<sequence>MILSWRRRRAARRSGMELTIPSHFKCPISLDVMKDPVALSTGITYDRESIEKWIESGNHTCPITNQVLKSLEPIPNHAIRKMIQNWCEENKSCGVERIPTPRVPVTSSEASEILSRLAVARRRGDAEGCLAAVGKVRGLVAESERNRRCVVACGAGRSLSEAFERFSAGYFGKNSVLLGEIISALAMIFPLDDEAKSHLWKASSLDTMAWFLKCGDLTGRRNAVLVMREIVSSSSQENIIALVEIEGILEALFKLVKNPICTKTTKGSLTIIYHMVTSSQSPQNEVRRRLIDMGMVFLLLEMLVDPEKGICERALGILDGLCDCEEGREKALAHPLTVPILVKKLLRVSNLATEFSISMLSKLCQCREGGERGHVLVEALQVGAFQKLLLLLQVGCGEETKEKASEVLKMLNLHRDRLECIESMDFKDLKRPF</sequence>
<dbReference type="UniPathway" id="UPA00143"/>
<evidence type="ECO:0000256" key="3">
    <source>
        <dbReference type="ARBA" id="ARBA00022679"/>
    </source>
</evidence>
<dbReference type="Gramene" id="PSR91021">
    <property type="protein sequence ID" value="PSR91021"/>
    <property type="gene ID" value="CEY00_Acc28361"/>
</dbReference>
<comment type="pathway">
    <text evidence="2 5">Protein modification; protein ubiquitination.</text>
</comment>
<dbReference type="SMART" id="SM00504">
    <property type="entry name" value="Ubox"/>
    <property type="match status" value="1"/>
</dbReference>
<evidence type="ECO:0000313" key="8">
    <source>
        <dbReference type="Proteomes" id="UP000241394"/>
    </source>
</evidence>
<dbReference type="InterPro" id="IPR045185">
    <property type="entry name" value="PUB22/23/24-like"/>
</dbReference>
<feature type="domain" description="U-box" evidence="6">
    <location>
        <begin position="19"/>
        <end position="93"/>
    </location>
</feature>
<dbReference type="GO" id="GO:0016567">
    <property type="term" value="P:protein ubiquitination"/>
    <property type="evidence" value="ECO:0007669"/>
    <property type="project" value="UniProtKB-UniRule"/>
</dbReference>
<dbReference type="InterPro" id="IPR013083">
    <property type="entry name" value="Znf_RING/FYVE/PHD"/>
</dbReference>
<dbReference type="SUPFAM" id="SSF48371">
    <property type="entry name" value="ARM repeat"/>
    <property type="match status" value="1"/>
</dbReference>
<dbReference type="InterPro" id="IPR058678">
    <property type="entry name" value="ARM_PUB"/>
</dbReference>
<keyword evidence="4 5" id="KW-0833">Ubl conjugation pathway</keyword>
<dbReference type="OrthoDB" id="10064100at2759"/>
<comment type="caution">
    <text evidence="7">The sequence shown here is derived from an EMBL/GenBank/DDBJ whole genome shotgun (WGS) entry which is preliminary data.</text>
</comment>
<dbReference type="AlphaFoldDB" id="A0A2R6PGL5"/>
<dbReference type="Gene3D" id="3.30.40.10">
    <property type="entry name" value="Zinc/RING finger domain, C3HC4 (zinc finger)"/>
    <property type="match status" value="1"/>
</dbReference>
<reference evidence="7 8" key="1">
    <citation type="submission" date="2017-07" db="EMBL/GenBank/DDBJ databases">
        <title>An improved, manually edited Actinidia chinensis var. chinensis (kiwifruit) genome highlights the challenges associated with draft genomes and gene prediction in plants.</title>
        <authorList>
            <person name="Pilkington S."/>
            <person name="Crowhurst R."/>
            <person name="Hilario E."/>
            <person name="Nardozza S."/>
            <person name="Fraser L."/>
            <person name="Peng Y."/>
            <person name="Gunaseelan K."/>
            <person name="Simpson R."/>
            <person name="Tahir J."/>
            <person name="Deroles S."/>
            <person name="Templeton K."/>
            <person name="Luo Z."/>
            <person name="Davy M."/>
            <person name="Cheng C."/>
            <person name="Mcneilage M."/>
            <person name="Scaglione D."/>
            <person name="Liu Y."/>
            <person name="Zhang Q."/>
            <person name="Datson P."/>
            <person name="De Silva N."/>
            <person name="Gardiner S."/>
            <person name="Bassett H."/>
            <person name="Chagne D."/>
            <person name="Mccallum J."/>
            <person name="Dzierzon H."/>
            <person name="Deng C."/>
            <person name="Wang Y.-Y."/>
            <person name="Barron N."/>
            <person name="Manako K."/>
            <person name="Bowen J."/>
            <person name="Foster T."/>
            <person name="Erridge Z."/>
            <person name="Tiffin H."/>
            <person name="Waite C."/>
            <person name="Davies K."/>
            <person name="Grierson E."/>
            <person name="Laing W."/>
            <person name="Kirk R."/>
            <person name="Chen X."/>
            <person name="Wood M."/>
            <person name="Montefiori M."/>
            <person name="Brummell D."/>
            <person name="Schwinn K."/>
            <person name="Catanach A."/>
            <person name="Fullerton C."/>
            <person name="Li D."/>
            <person name="Meiyalaghan S."/>
            <person name="Nieuwenhuizen N."/>
            <person name="Read N."/>
            <person name="Prakash R."/>
            <person name="Hunter D."/>
            <person name="Zhang H."/>
            <person name="Mckenzie M."/>
            <person name="Knabel M."/>
            <person name="Harris A."/>
            <person name="Allan A."/>
            <person name="Chen A."/>
            <person name="Janssen B."/>
            <person name="Plunkett B."/>
            <person name="Dwamena C."/>
            <person name="Voogd C."/>
            <person name="Leif D."/>
            <person name="Lafferty D."/>
            <person name="Souleyre E."/>
            <person name="Varkonyi-Gasic E."/>
            <person name="Gambi F."/>
            <person name="Hanley J."/>
            <person name="Yao J.-L."/>
            <person name="Cheung J."/>
            <person name="David K."/>
            <person name="Warren B."/>
            <person name="Marsh K."/>
            <person name="Snowden K."/>
            <person name="Lin-Wang K."/>
            <person name="Brian L."/>
            <person name="Martinez-Sanchez M."/>
            <person name="Wang M."/>
            <person name="Ileperuma N."/>
            <person name="Macnee N."/>
            <person name="Campin R."/>
            <person name="Mcatee P."/>
            <person name="Drummond R."/>
            <person name="Espley R."/>
            <person name="Ireland H."/>
            <person name="Wu R."/>
            <person name="Atkinson R."/>
            <person name="Karunairetnam S."/>
            <person name="Bulley S."/>
            <person name="Chunkath S."/>
            <person name="Hanley Z."/>
            <person name="Storey R."/>
            <person name="Thrimawithana A."/>
            <person name="Thomson S."/>
            <person name="David C."/>
            <person name="Testolin R."/>
        </authorList>
    </citation>
    <scope>NUCLEOTIDE SEQUENCE [LARGE SCALE GENOMIC DNA]</scope>
    <source>
        <strain evidence="8">cv. Red5</strain>
        <tissue evidence="7">Young leaf</tissue>
    </source>
</reference>
<dbReference type="FunCoup" id="A0A2R6PGL5">
    <property type="interactions" value="64"/>
</dbReference>
<dbReference type="InterPro" id="IPR011989">
    <property type="entry name" value="ARM-like"/>
</dbReference>
<protein>
    <recommendedName>
        <fullName evidence="5 6">U-box domain-containing protein</fullName>
        <ecNumber evidence="5">2.3.2.27</ecNumber>
    </recommendedName>
    <alternativeName>
        <fullName evidence="5">RING-type E3 ubiquitin transferase PUB</fullName>
    </alternativeName>
</protein>
<keyword evidence="8" id="KW-1185">Reference proteome</keyword>
<gene>
    <name evidence="7" type="ORF">CEY00_Acc28361</name>
</gene>
<organism evidence="7 8">
    <name type="scientific">Actinidia chinensis var. chinensis</name>
    <name type="common">Chinese soft-hair kiwi</name>
    <dbReference type="NCBI Taxonomy" id="1590841"/>
    <lineage>
        <taxon>Eukaryota</taxon>
        <taxon>Viridiplantae</taxon>
        <taxon>Streptophyta</taxon>
        <taxon>Embryophyta</taxon>
        <taxon>Tracheophyta</taxon>
        <taxon>Spermatophyta</taxon>
        <taxon>Magnoliopsida</taxon>
        <taxon>eudicotyledons</taxon>
        <taxon>Gunneridae</taxon>
        <taxon>Pentapetalae</taxon>
        <taxon>asterids</taxon>
        <taxon>Ericales</taxon>
        <taxon>Actinidiaceae</taxon>
        <taxon>Actinidia</taxon>
    </lineage>
</organism>
<dbReference type="InterPro" id="IPR003613">
    <property type="entry name" value="Ubox_domain"/>
</dbReference>
<evidence type="ECO:0000256" key="5">
    <source>
        <dbReference type="RuleBase" id="RU369093"/>
    </source>
</evidence>
<dbReference type="PANTHER" id="PTHR22849:SF139">
    <property type="entry name" value="U-BOX DOMAIN-CONTAINING PROTEIN"/>
    <property type="match status" value="1"/>
</dbReference>
<comment type="function">
    <text evidence="5">Functions as an E3 ubiquitin ligase.</text>
</comment>
<dbReference type="Pfam" id="PF04564">
    <property type="entry name" value="U-box"/>
    <property type="match status" value="1"/>
</dbReference>
<dbReference type="FunFam" id="3.30.40.10:FF:000442">
    <property type="entry name" value="RING-type E3 ubiquitin transferase"/>
    <property type="match status" value="1"/>
</dbReference>
<keyword evidence="3 5" id="KW-0808">Transferase</keyword>
<dbReference type="Pfam" id="PF25598">
    <property type="entry name" value="ARM_PUB"/>
    <property type="match status" value="1"/>
</dbReference>
<dbReference type="SUPFAM" id="SSF57850">
    <property type="entry name" value="RING/U-box"/>
    <property type="match status" value="1"/>
</dbReference>
<dbReference type="CDD" id="cd16664">
    <property type="entry name" value="RING-Ubox_PUB"/>
    <property type="match status" value="1"/>
</dbReference>
<dbReference type="GO" id="GO:0061630">
    <property type="term" value="F:ubiquitin protein ligase activity"/>
    <property type="evidence" value="ECO:0007669"/>
    <property type="project" value="UniProtKB-UniRule"/>
</dbReference>
<dbReference type="InParanoid" id="A0A2R6PGL5"/>
<dbReference type="Gene3D" id="1.25.10.10">
    <property type="entry name" value="Leucine-rich Repeat Variant"/>
    <property type="match status" value="1"/>
</dbReference>
<reference evidence="8" key="2">
    <citation type="journal article" date="2018" name="BMC Genomics">
        <title>A manually annotated Actinidia chinensis var. chinensis (kiwifruit) genome highlights the challenges associated with draft genomes and gene prediction in plants.</title>
        <authorList>
            <person name="Pilkington S.M."/>
            <person name="Crowhurst R."/>
            <person name="Hilario E."/>
            <person name="Nardozza S."/>
            <person name="Fraser L."/>
            <person name="Peng Y."/>
            <person name="Gunaseelan K."/>
            <person name="Simpson R."/>
            <person name="Tahir J."/>
            <person name="Deroles S.C."/>
            <person name="Templeton K."/>
            <person name="Luo Z."/>
            <person name="Davy M."/>
            <person name="Cheng C."/>
            <person name="McNeilage M."/>
            <person name="Scaglione D."/>
            <person name="Liu Y."/>
            <person name="Zhang Q."/>
            <person name="Datson P."/>
            <person name="De Silva N."/>
            <person name="Gardiner S.E."/>
            <person name="Bassett H."/>
            <person name="Chagne D."/>
            <person name="McCallum J."/>
            <person name="Dzierzon H."/>
            <person name="Deng C."/>
            <person name="Wang Y.Y."/>
            <person name="Barron L."/>
            <person name="Manako K."/>
            <person name="Bowen J."/>
            <person name="Foster T.M."/>
            <person name="Erridge Z.A."/>
            <person name="Tiffin H."/>
            <person name="Waite C.N."/>
            <person name="Davies K.M."/>
            <person name="Grierson E.P."/>
            <person name="Laing W.A."/>
            <person name="Kirk R."/>
            <person name="Chen X."/>
            <person name="Wood M."/>
            <person name="Montefiori M."/>
            <person name="Brummell D.A."/>
            <person name="Schwinn K.E."/>
            <person name="Catanach A."/>
            <person name="Fullerton C."/>
            <person name="Li D."/>
            <person name="Meiyalaghan S."/>
            <person name="Nieuwenhuizen N."/>
            <person name="Read N."/>
            <person name="Prakash R."/>
            <person name="Hunter D."/>
            <person name="Zhang H."/>
            <person name="McKenzie M."/>
            <person name="Knabel M."/>
            <person name="Harris A."/>
            <person name="Allan A.C."/>
            <person name="Gleave A."/>
            <person name="Chen A."/>
            <person name="Janssen B.J."/>
            <person name="Plunkett B."/>
            <person name="Ampomah-Dwamena C."/>
            <person name="Voogd C."/>
            <person name="Leif D."/>
            <person name="Lafferty D."/>
            <person name="Souleyre E.J.F."/>
            <person name="Varkonyi-Gasic E."/>
            <person name="Gambi F."/>
            <person name="Hanley J."/>
            <person name="Yao J.L."/>
            <person name="Cheung J."/>
            <person name="David K.M."/>
            <person name="Warren B."/>
            <person name="Marsh K."/>
            <person name="Snowden K.C."/>
            <person name="Lin-Wang K."/>
            <person name="Brian L."/>
            <person name="Martinez-Sanchez M."/>
            <person name="Wang M."/>
            <person name="Ileperuma N."/>
            <person name="Macnee N."/>
            <person name="Campin R."/>
            <person name="McAtee P."/>
            <person name="Drummond R.S.M."/>
            <person name="Espley R.V."/>
            <person name="Ireland H.S."/>
            <person name="Wu R."/>
            <person name="Atkinson R.G."/>
            <person name="Karunairetnam S."/>
            <person name="Bulley S."/>
            <person name="Chunkath S."/>
            <person name="Hanley Z."/>
            <person name="Storey R."/>
            <person name="Thrimawithana A.H."/>
            <person name="Thomson S."/>
            <person name="David C."/>
            <person name="Testolin R."/>
            <person name="Huang H."/>
            <person name="Hellens R.P."/>
            <person name="Schaffer R.J."/>
        </authorList>
    </citation>
    <scope>NUCLEOTIDE SEQUENCE [LARGE SCALE GENOMIC DNA]</scope>
    <source>
        <strain evidence="8">cv. Red5</strain>
    </source>
</reference>
<dbReference type="OMA" id="TIMFPLD"/>
<accession>A0A2R6PGL5</accession>
<dbReference type="EMBL" id="NKQK01000025">
    <property type="protein sequence ID" value="PSR91021.1"/>
    <property type="molecule type" value="Genomic_DNA"/>
</dbReference>
<evidence type="ECO:0000256" key="1">
    <source>
        <dbReference type="ARBA" id="ARBA00000900"/>
    </source>
</evidence>
<dbReference type="InterPro" id="IPR045210">
    <property type="entry name" value="RING-Ubox_PUB"/>
</dbReference>
<dbReference type="EC" id="2.3.2.27" evidence="5"/>
<dbReference type="PANTHER" id="PTHR22849">
    <property type="entry name" value="WDSAM1 PROTEIN"/>
    <property type="match status" value="1"/>
</dbReference>
<evidence type="ECO:0000256" key="2">
    <source>
        <dbReference type="ARBA" id="ARBA00004906"/>
    </source>
</evidence>